<evidence type="ECO:0000313" key="2">
    <source>
        <dbReference type="EMBL" id="KAK5117963.1"/>
    </source>
</evidence>
<reference evidence="2" key="1">
    <citation type="submission" date="2023-08" db="EMBL/GenBank/DDBJ databases">
        <title>Black Yeasts Isolated from many extreme environments.</title>
        <authorList>
            <person name="Coleine C."/>
            <person name="Stajich J.E."/>
            <person name="Selbmann L."/>
        </authorList>
    </citation>
    <scope>NUCLEOTIDE SEQUENCE</scope>
    <source>
        <strain evidence="2">CCFEE 5401</strain>
    </source>
</reference>
<name>A0AAN7YKH8_9PEZI</name>
<accession>A0AAN7YKH8</accession>
<gene>
    <name evidence="2" type="ORF">LTR62_004007</name>
</gene>
<feature type="compositionally biased region" description="Basic and acidic residues" evidence="1">
    <location>
        <begin position="63"/>
        <end position="72"/>
    </location>
</feature>
<proteinExistence type="predicted"/>
<dbReference type="EMBL" id="JAVRRL010000003">
    <property type="protein sequence ID" value="KAK5117963.1"/>
    <property type="molecule type" value="Genomic_DNA"/>
</dbReference>
<sequence length="115" mass="12754">MGYRVVDGHGRDITITTPDSTGLRRLVVGANPLADHNERIAVLAETGERQDRKHPKHPQRLLSDYEARRPHPQDCGTPNCDNPVHFGGTQDGQLVFESLDSKMSSEQDAPEDKKA</sequence>
<evidence type="ECO:0000256" key="1">
    <source>
        <dbReference type="SAM" id="MobiDB-lite"/>
    </source>
</evidence>
<protein>
    <submittedName>
        <fullName evidence="2">Uncharacterized protein</fullName>
    </submittedName>
</protein>
<dbReference type="Proteomes" id="UP001310890">
    <property type="component" value="Unassembled WGS sequence"/>
</dbReference>
<organism evidence="2 3">
    <name type="scientific">Meristemomyces frigidus</name>
    <dbReference type="NCBI Taxonomy" id="1508187"/>
    <lineage>
        <taxon>Eukaryota</taxon>
        <taxon>Fungi</taxon>
        <taxon>Dikarya</taxon>
        <taxon>Ascomycota</taxon>
        <taxon>Pezizomycotina</taxon>
        <taxon>Dothideomycetes</taxon>
        <taxon>Dothideomycetidae</taxon>
        <taxon>Mycosphaerellales</taxon>
        <taxon>Teratosphaeriaceae</taxon>
        <taxon>Meristemomyces</taxon>
    </lineage>
</organism>
<comment type="caution">
    <text evidence="2">The sequence shown here is derived from an EMBL/GenBank/DDBJ whole genome shotgun (WGS) entry which is preliminary data.</text>
</comment>
<evidence type="ECO:0000313" key="3">
    <source>
        <dbReference type="Proteomes" id="UP001310890"/>
    </source>
</evidence>
<feature type="region of interest" description="Disordered" evidence="1">
    <location>
        <begin position="45"/>
        <end position="92"/>
    </location>
</feature>
<dbReference type="AlphaFoldDB" id="A0AAN7YKH8"/>